<evidence type="ECO:0000256" key="1">
    <source>
        <dbReference type="ARBA" id="ARBA00009995"/>
    </source>
</evidence>
<dbReference type="Proteomes" id="UP000193067">
    <property type="component" value="Unassembled WGS sequence"/>
</dbReference>
<dbReference type="PANTHER" id="PTHR48047">
    <property type="entry name" value="GLYCOSYLTRANSFERASE"/>
    <property type="match status" value="1"/>
</dbReference>
<keyword evidence="4" id="KW-1185">Reference proteome</keyword>
<dbReference type="OrthoDB" id="5835829at2759"/>
<protein>
    <submittedName>
        <fullName evidence="3">Glycosyltransferase family 1 protein</fullName>
    </submittedName>
</protein>
<dbReference type="SUPFAM" id="SSF53756">
    <property type="entry name" value="UDP-Glycosyltransferase/glycogen phosphorylase"/>
    <property type="match status" value="1"/>
</dbReference>
<comment type="similarity">
    <text evidence="1">Belongs to the UDP-glycosyltransferase family.</text>
</comment>
<evidence type="ECO:0000313" key="3">
    <source>
        <dbReference type="EMBL" id="OSD03900.1"/>
    </source>
</evidence>
<name>A0A1Y2IRY3_TRAC3</name>
<evidence type="ECO:0000256" key="2">
    <source>
        <dbReference type="ARBA" id="ARBA00022679"/>
    </source>
</evidence>
<dbReference type="GO" id="GO:0035251">
    <property type="term" value="F:UDP-glucosyltransferase activity"/>
    <property type="evidence" value="ECO:0007669"/>
    <property type="project" value="TreeGrafter"/>
</dbReference>
<dbReference type="Pfam" id="PF00201">
    <property type="entry name" value="UDPGT"/>
    <property type="match status" value="1"/>
</dbReference>
<gene>
    <name evidence="3" type="ORF">PYCCODRAFT_1476435</name>
</gene>
<organism evidence="3 4">
    <name type="scientific">Trametes coccinea (strain BRFM310)</name>
    <name type="common">Pycnoporus coccineus</name>
    <dbReference type="NCBI Taxonomy" id="1353009"/>
    <lineage>
        <taxon>Eukaryota</taxon>
        <taxon>Fungi</taxon>
        <taxon>Dikarya</taxon>
        <taxon>Basidiomycota</taxon>
        <taxon>Agaricomycotina</taxon>
        <taxon>Agaricomycetes</taxon>
        <taxon>Polyporales</taxon>
        <taxon>Polyporaceae</taxon>
        <taxon>Trametes</taxon>
    </lineage>
</organism>
<dbReference type="CDD" id="cd03784">
    <property type="entry name" value="GT1_Gtf-like"/>
    <property type="match status" value="1"/>
</dbReference>
<keyword evidence="2 3" id="KW-0808">Transferase</keyword>
<sequence>MSSLNGFHPESHLVAFAYEAWGHTRSVIVFCARVAKARPVLVTMFTPTSFYERATAELARNFETGEEAHLSRVRIVALKRGDTITSPVLNNGFASSWQKLIEGKELVCAKTGRRYPPVIPPRAAIIDCFAHRPVMDIREISGNGVRVFVWLPIMLSAVHYLFFGPESVGGRESARLRAEEEARRTGEDVGEIMAKLLLETQGEIVRVPGIPPMYEYEYHPQDFPIPEGVSSKLLLQIHDSVINADGVFAVTPTSYEPEAVASMRKWLSGLSKSLYVVGPFLASGTQAAKYEQKQSAQAPEIVAFLNQTLKTAGERSLLYISFGSVFWPAKSPEMLWAFLDVVMDLNIPFILSYAPAIAEVPEAVVEKVRRYGKGIVSKWVPQQLILNHPATGWFVTHGGHNSVLESLSAGIPQIFWPHEADQPVNAAHITENLDAAYELIEVRTGLGLKPIFRNGRTPAGTLDAVQAEARDVLTRAFGDEGAEKRARLLKLREAILAEWDEPCGESPGGASRRDFLAFMDTL</sequence>
<dbReference type="EMBL" id="KZ084098">
    <property type="protein sequence ID" value="OSD03900.1"/>
    <property type="molecule type" value="Genomic_DNA"/>
</dbReference>
<accession>A0A1Y2IRY3</accession>
<reference evidence="3 4" key="1">
    <citation type="journal article" date="2015" name="Biotechnol. Biofuels">
        <title>Enhanced degradation of softwood versus hardwood by the white-rot fungus Pycnoporus coccineus.</title>
        <authorList>
            <person name="Couturier M."/>
            <person name="Navarro D."/>
            <person name="Chevret D."/>
            <person name="Henrissat B."/>
            <person name="Piumi F."/>
            <person name="Ruiz-Duenas F.J."/>
            <person name="Martinez A.T."/>
            <person name="Grigoriev I.V."/>
            <person name="Riley R."/>
            <person name="Lipzen A."/>
            <person name="Berrin J.G."/>
            <person name="Master E.R."/>
            <person name="Rosso M.N."/>
        </authorList>
    </citation>
    <scope>NUCLEOTIDE SEQUENCE [LARGE SCALE GENOMIC DNA]</scope>
    <source>
        <strain evidence="3 4">BRFM310</strain>
    </source>
</reference>
<dbReference type="InterPro" id="IPR002213">
    <property type="entry name" value="UDP_glucos_trans"/>
</dbReference>
<dbReference type="Gene3D" id="3.40.50.2000">
    <property type="entry name" value="Glycogen Phosphorylase B"/>
    <property type="match status" value="2"/>
</dbReference>
<dbReference type="AlphaFoldDB" id="A0A1Y2IRY3"/>
<proteinExistence type="inferred from homology"/>
<evidence type="ECO:0000313" key="4">
    <source>
        <dbReference type="Proteomes" id="UP000193067"/>
    </source>
</evidence>